<name>A0A420Q8B4_FUSOX</name>
<evidence type="ECO:0000313" key="1">
    <source>
        <dbReference type="EMBL" id="RKL00984.1"/>
    </source>
</evidence>
<gene>
    <name evidence="1" type="ORF">BFJ68_g12483</name>
</gene>
<accession>A0A420Q8B4</accession>
<proteinExistence type="predicted"/>
<dbReference type="Proteomes" id="UP000285860">
    <property type="component" value="Unassembled WGS sequence"/>
</dbReference>
<comment type="caution">
    <text evidence="1">The sequence shown here is derived from an EMBL/GenBank/DDBJ whole genome shotgun (WGS) entry which is preliminary data.</text>
</comment>
<sequence>MHRTSLRKIQITAMPAIHSAVVIAIFLTVESGDEVVGVHLFVSAFATGTMFLSARSELPNE</sequence>
<dbReference type="EMBL" id="MRCY01000082">
    <property type="protein sequence ID" value="RKL00984.1"/>
    <property type="molecule type" value="Genomic_DNA"/>
</dbReference>
<dbReference type="AlphaFoldDB" id="A0A420Q8B4"/>
<protein>
    <submittedName>
        <fullName evidence="1">Uncharacterized protein</fullName>
    </submittedName>
</protein>
<reference evidence="1 2" key="1">
    <citation type="journal article" date="2018" name="Sci. Rep.">
        <title>Characterisation of pathogen-specific regions and novel effector candidates in Fusarium oxysporum f. sp. cepae.</title>
        <authorList>
            <person name="Armitage A.D."/>
            <person name="Taylor A."/>
            <person name="Sobczyk M.K."/>
            <person name="Baxter L."/>
            <person name="Greenfield B.P."/>
            <person name="Bates H.J."/>
            <person name="Wilson F."/>
            <person name="Jackson A.C."/>
            <person name="Ott S."/>
            <person name="Harrison R.J."/>
            <person name="Clarkson J.P."/>
        </authorList>
    </citation>
    <scope>NUCLEOTIDE SEQUENCE [LARGE SCALE GENOMIC DNA]</scope>
    <source>
        <strain evidence="1 2">Fo_A28</strain>
    </source>
</reference>
<dbReference type="VEuPathDB" id="FungiDB:FOIG_00174"/>
<evidence type="ECO:0000313" key="2">
    <source>
        <dbReference type="Proteomes" id="UP000285860"/>
    </source>
</evidence>
<organism evidence="1 2">
    <name type="scientific">Fusarium oxysporum</name>
    <name type="common">Fusarium vascular wilt</name>
    <dbReference type="NCBI Taxonomy" id="5507"/>
    <lineage>
        <taxon>Eukaryota</taxon>
        <taxon>Fungi</taxon>
        <taxon>Dikarya</taxon>
        <taxon>Ascomycota</taxon>
        <taxon>Pezizomycotina</taxon>
        <taxon>Sordariomycetes</taxon>
        <taxon>Hypocreomycetidae</taxon>
        <taxon>Hypocreales</taxon>
        <taxon>Nectriaceae</taxon>
        <taxon>Fusarium</taxon>
        <taxon>Fusarium oxysporum species complex</taxon>
    </lineage>
</organism>